<evidence type="ECO:0000313" key="2">
    <source>
        <dbReference type="Proteomes" id="UP001596312"/>
    </source>
</evidence>
<name>A0ABD5V9D2_9EURY</name>
<dbReference type="AlphaFoldDB" id="A0ABD5V9D2"/>
<comment type="caution">
    <text evidence="1">The sequence shown here is derived from an EMBL/GenBank/DDBJ whole genome shotgun (WGS) entry which is preliminary data.</text>
</comment>
<gene>
    <name evidence="1" type="ORF">ACFQGH_16245</name>
</gene>
<proteinExistence type="predicted"/>
<dbReference type="InterPro" id="IPR014988">
    <property type="entry name" value="Uncharacterised_YqcI/YcgG"/>
</dbReference>
<dbReference type="EMBL" id="JBHSXQ010000005">
    <property type="protein sequence ID" value="MFC6906745.1"/>
    <property type="molecule type" value="Genomic_DNA"/>
</dbReference>
<dbReference type="PANTHER" id="PTHR40045">
    <property type="entry name" value="YCGG FAMILY PROTEIN"/>
    <property type="match status" value="1"/>
</dbReference>
<keyword evidence="2" id="KW-1185">Reference proteome</keyword>
<sequence>MNGTGLLFDQSEVQDAIETGELIAWKKKRYIAFRETMQSTRYPCYFAANAEDNDTARYLFAGNIRDRDALLKVRDGLREYLERYQSIAERTTLVIFFKPPNKDQSEQEYRDQFWRVLEFLHKRDPEPWPSDIPTDPDDPEWEFCFSGEPMFIVGRAPFYTDRKSRYTPYGLEITVQPRGILDDISGNTIEGQHARSIIRDRLKDYDDIAPHPDIGDYSDPTTREWKQYILPTSNDESLNEFPFEISAWFEE</sequence>
<reference evidence="1 2" key="1">
    <citation type="journal article" date="2019" name="Int. J. Syst. Evol. Microbiol.">
        <title>The Global Catalogue of Microorganisms (GCM) 10K type strain sequencing project: providing services to taxonomists for standard genome sequencing and annotation.</title>
        <authorList>
            <consortium name="The Broad Institute Genomics Platform"/>
            <consortium name="The Broad Institute Genome Sequencing Center for Infectious Disease"/>
            <person name="Wu L."/>
            <person name="Ma J."/>
        </authorList>
    </citation>
    <scope>NUCLEOTIDE SEQUENCE [LARGE SCALE GENOMIC DNA]</scope>
    <source>
        <strain evidence="1 2">CGMCC 1.3240</strain>
    </source>
</reference>
<dbReference type="RefSeq" id="WP_340605321.1">
    <property type="nucleotide sequence ID" value="NZ_JBBMXV010000005.1"/>
</dbReference>
<dbReference type="PANTHER" id="PTHR40045:SF1">
    <property type="entry name" value="YQCI_YCGG FAMILY PROTEIN"/>
    <property type="match status" value="1"/>
</dbReference>
<accession>A0ABD5V9D2</accession>
<protein>
    <submittedName>
        <fullName evidence="1">YqcI/YcgG family protein</fullName>
    </submittedName>
</protein>
<evidence type="ECO:0000313" key="1">
    <source>
        <dbReference type="EMBL" id="MFC6906745.1"/>
    </source>
</evidence>
<dbReference type="Pfam" id="PF08892">
    <property type="entry name" value="YqcI_YcgG"/>
    <property type="match status" value="1"/>
</dbReference>
<dbReference type="Proteomes" id="UP001596312">
    <property type="component" value="Unassembled WGS sequence"/>
</dbReference>
<organism evidence="1 2">
    <name type="scientific">Halalkalicoccus tibetensis</name>
    <dbReference type="NCBI Taxonomy" id="175632"/>
    <lineage>
        <taxon>Archaea</taxon>
        <taxon>Methanobacteriati</taxon>
        <taxon>Methanobacteriota</taxon>
        <taxon>Stenosarchaea group</taxon>
        <taxon>Halobacteria</taxon>
        <taxon>Halobacteriales</taxon>
        <taxon>Halococcaceae</taxon>
        <taxon>Halalkalicoccus</taxon>
    </lineage>
</organism>